<keyword evidence="13" id="KW-1185">Reference proteome</keyword>
<dbReference type="PANTHER" id="PTHR11351">
    <property type="entry name" value="ACYL-COA DESATURASE"/>
    <property type="match status" value="1"/>
</dbReference>
<sequence length="323" mass="36275">MSVNLEADNDSVVLGESPAEAGTRRVIDSPHLHKLQRRHFLLFGVGPALGTLCALLLLFFRPIGAPEIVALFVMWAVTGLCVSAGFHRLFAHKSYETGPIVRSLIAICGSMAGQGSVFAWIAIHRRHHECSDREGDLHSPNLAGPGLRGKLKGLLHAHLTWMIAHPFPNVSQYAPDLMRDDRMVFVNRHYRKWVVLGLVIPALGCALYEHSWWGLLTGFLWGGMVRMFVLAHGMWSLNSFCHLLGKRRFETSDGSRNLAWLAPFIFGESWHHNHHAFPRSASFGLAWYRIDPGFWFIRLLGGLRLARNIQVPSAQQIAQRTAR</sequence>
<keyword evidence="9 10" id="KW-0472">Membrane</keyword>
<evidence type="ECO:0000256" key="6">
    <source>
        <dbReference type="ARBA" id="ARBA00023002"/>
    </source>
</evidence>
<dbReference type="GeneID" id="97052667"/>
<keyword evidence="7" id="KW-0408">Iron</keyword>
<evidence type="ECO:0000256" key="8">
    <source>
        <dbReference type="ARBA" id="ARBA00023098"/>
    </source>
</evidence>
<comment type="caution">
    <text evidence="12">The sequence shown here is derived from an EMBL/GenBank/DDBJ whole genome shotgun (WGS) entry which is preliminary data.</text>
</comment>
<feature type="transmembrane region" description="Helical" evidence="10">
    <location>
        <begin position="72"/>
        <end position="91"/>
    </location>
</feature>
<comment type="similarity">
    <text evidence="2">Belongs to the fatty acid desaturase type 2 family.</text>
</comment>
<evidence type="ECO:0000256" key="9">
    <source>
        <dbReference type="ARBA" id="ARBA00023136"/>
    </source>
</evidence>
<evidence type="ECO:0000313" key="12">
    <source>
        <dbReference type="EMBL" id="CAE6778760.1"/>
    </source>
</evidence>
<name>A0ABM8RYI2_9BURK</name>
<accession>A0ABM8RYI2</accession>
<dbReference type="PRINTS" id="PR00075">
    <property type="entry name" value="FACDDSATRASE"/>
</dbReference>
<dbReference type="InterPro" id="IPR015876">
    <property type="entry name" value="Acyl-CoA_DS"/>
</dbReference>
<dbReference type="PANTHER" id="PTHR11351:SF3">
    <property type="entry name" value="BLL4393 PROTEIN"/>
    <property type="match status" value="1"/>
</dbReference>
<keyword evidence="8" id="KW-0443">Lipid metabolism</keyword>
<feature type="transmembrane region" description="Helical" evidence="10">
    <location>
        <begin position="40"/>
        <end position="60"/>
    </location>
</feature>
<reference evidence="12 13" key="1">
    <citation type="submission" date="2021-02" db="EMBL/GenBank/DDBJ databases">
        <authorList>
            <person name="Vanwijnsberghe S."/>
        </authorList>
    </citation>
    <scope>NUCLEOTIDE SEQUENCE [LARGE SCALE GENOMIC DNA]</scope>
    <source>
        <strain evidence="12 13">R-69776</strain>
    </source>
</reference>
<evidence type="ECO:0000256" key="4">
    <source>
        <dbReference type="ARBA" id="ARBA00022832"/>
    </source>
</evidence>
<comment type="subcellular location">
    <subcellularLocation>
        <location evidence="1">Membrane</location>
        <topology evidence="1">Multi-pass membrane protein</topology>
    </subcellularLocation>
</comment>
<feature type="transmembrane region" description="Helical" evidence="10">
    <location>
        <begin position="219"/>
        <end position="238"/>
    </location>
</feature>
<evidence type="ECO:0000256" key="1">
    <source>
        <dbReference type="ARBA" id="ARBA00004141"/>
    </source>
</evidence>
<feature type="transmembrane region" description="Helical" evidence="10">
    <location>
        <begin position="193"/>
        <end position="213"/>
    </location>
</feature>
<dbReference type="EMBL" id="CAJNBH010000012">
    <property type="protein sequence ID" value="CAE6778760.1"/>
    <property type="molecule type" value="Genomic_DNA"/>
</dbReference>
<evidence type="ECO:0000256" key="5">
    <source>
        <dbReference type="ARBA" id="ARBA00022989"/>
    </source>
</evidence>
<feature type="domain" description="Fatty acid desaturase" evidence="11">
    <location>
        <begin position="72"/>
        <end position="291"/>
    </location>
</feature>
<evidence type="ECO:0000256" key="7">
    <source>
        <dbReference type="ARBA" id="ARBA00023004"/>
    </source>
</evidence>
<dbReference type="Proteomes" id="UP000673821">
    <property type="component" value="Unassembled WGS sequence"/>
</dbReference>
<protein>
    <recommendedName>
        <fullName evidence="11">Fatty acid desaturase domain-containing protein</fullName>
    </recommendedName>
</protein>
<evidence type="ECO:0000313" key="13">
    <source>
        <dbReference type="Proteomes" id="UP000673821"/>
    </source>
</evidence>
<keyword evidence="6" id="KW-0560">Oxidoreductase</keyword>
<dbReference type="InterPro" id="IPR005804">
    <property type="entry name" value="FA_desaturase_dom"/>
</dbReference>
<keyword evidence="5 10" id="KW-1133">Transmembrane helix</keyword>
<evidence type="ECO:0000256" key="2">
    <source>
        <dbReference type="ARBA" id="ARBA00008749"/>
    </source>
</evidence>
<dbReference type="Pfam" id="PF00487">
    <property type="entry name" value="FA_desaturase"/>
    <property type="match status" value="1"/>
</dbReference>
<dbReference type="RefSeq" id="WP_054033678.1">
    <property type="nucleotide sequence ID" value="NZ_CAJNAW010000005.1"/>
</dbReference>
<feature type="transmembrane region" description="Helical" evidence="10">
    <location>
        <begin position="103"/>
        <end position="123"/>
    </location>
</feature>
<proteinExistence type="inferred from homology"/>
<keyword evidence="3 10" id="KW-0812">Transmembrane</keyword>
<gene>
    <name evidence="12" type="ORF">R69776_04205</name>
</gene>
<evidence type="ECO:0000256" key="3">
    <source>
        <dbReference type="ARBA" id="ARBA00022692"/>
    </source>
</evidence>
<organism evidence="12 13">
    <name type="scientific">Paraburkholderia nemoris</name>
    <dbReference type="NCBI Taxonomy" id="2793076"/>
    <lineage>
        <taxon>Bacteria</taxon>
        <taxon>Pseudomonadati</taxon>
        <taxon>Pseudomonadota</taxon>
        <taxon>Betaproteobacteria</taxon>
        <taxon>Burkholderiales</taxon>
        <taxon>Burkholderiaceae</taxon>
        <taxon>Paraburkholderia</taxon>
    </lineage>
</organism>
<evidence type="ECO:0000259" key="11">
    <source>
        <dbReference type="Pfam" id="PF00487"/>
    </source>
</evidence>
<keyword evidence="4" id="KW-0276">Fatty acid metabolism</keyword>
<dbReference type="CDD" id="cd03505">
    <property type="entry name" value="Delta9-FADS-like"/>
    <property type="match status" value="1"/>
</dbReference>
<evidence type="ECO:0000256" key="10">
    <source>
        <dbReference type="SAM" id="Phobius"/>
    </source>
</evidence>